<evidence type="ECO:0000313" key="2">
    <source>
        <dbReference type="Proteomes" id="UP000199532"/>
    </source>
</evidence>
<dbReference type="Proteomes" id="UP000199532">
    <property type="component" value="Unassembled WGS sequence"/>
</dbReference>
<gene>
    <name evidence="1" type="ORF">SAMN04487995_0347</name>
</gene>
<sequence>MRLIEPASAQVRSGVKALLDYLMVTYSFTYHPKTAVFDDLVYFFSKFSAKKISHFNLLLFMGTDVKVVNWFQFKAQPSAQELEKQQLIKERIEKLQTLADTYNFHDDPMTLRIFGDLKSGIGFSIDCPKPQLKDSVTKILRMYLNSCDD</sequence>
<proteinExistence type="predicted"/>
<dbReference type="EMBL" id="FNXY01000001">
    <property type="protein sequence ID" value="SEI39365.1"/>
    <property type="molecule type" value="Genomic_DNA"/>
</dbReference>
<accession>A0A1H6QJB3</accession>
<organism evidence="1 2">
    <name type="scientific">Dyadobacter koreensis</name>
    <dbReference type="NCBI Taxonomy" id="408657"/>
    <lineage>
        <taxon>Bacteria</taxon>
        <taxon>Pseudomonadati</taxon>
        <taxon>Bacteroidota</taxon>
        <taxon>Cytophagia</taxon>
        <taxon>Cytophagales</taxon>
        <taxon>Spirosomataceae</taxon>
        <taxon>Dyadobacter</taxon>
    </lineage>
</organism>
<dbReference type="AlphaFoldDB" id="A0A1H6QJB3"/>
<evidence type="ECO:0000313" key="1">
    <source>
        <dbReference type="EMBL" id="SEI39365.1"/>
    </source>
</evidence>
<keyword evidence="2" id="KW-1185">Reference proteome</keyword>
<protein>
    <submittedName>
        <fullName evidence="1">Uncharacterized protein</fullName>
    </submittedName>
</protein>
<reference evidence="1 2" key="1">
    <citation type="submission" date="2016-10" db="EMBL/GenBank/DDBJ databases">
        <authorList>
            <person name="de Groot N.N."/>
        </authorList>
    </citation>
    <scope>NUCLEOTIDE SEQUENCE [LARGE SCALE GENOMIC DNA]</scope>
    <source>
        <strain evidence="1 2">DSM 19938</strain>
    </source>
</reference>
<name>A0A1H6QJB3_9BACT</name>